<name>A0A4U5VQC6_COLLU</name>
<proteinExistence type="predicted"/>
<accession>A0A4U5VQC6</accession>
<gene>
    <name evidence="1" type="ORF">D9C73_024937</name>
</gene>
<dbReference type="Proteomes" id="UP000298787">
    <property type="component" value="Chromosome 22"/>
</dbReference>
<dbReference type="AlphaFoldDB" id="A0A4U5VQC6"/>
<protein>
    <submittedName>
        <fullName evidence="1">Uncharacterized protein</fullName>
    </submittedName>
</protein>
<evidence type="ECO:0000313" key="2">
    <source>
        <dbReference type="Proteomes" id="UP000298787"/>
    </source>
</evidence>
<sequence length="116" mass="12527">MKVGLGPRWTSISLCHPPPRPSPIASSLGFPSLIGSVHTCGEPAALSNSRQRPQTGWLQITFKSKKKYGWDSAGGRKLSIHWYGLWSLLAGGLAGDMPRLSFIPETWAIGQPSSLT</sequence>
<evidence type="ECO:0000313" key="1">
    <source>
        <dbReference type="EMBL" id="TKS90804.1"/>
    </source>
</evidence>
<dbReference type="EMBL" id="CM014099">
    <property type="protein sequence ID" value="TKS90804.1"/>
    <property type="molecule type" value="Genomic_DNA"/>
</dbReference>
<reference evidence="1 2" key="1">
    <citation type="submission" date="2019-01" db="EMBL/GenBank/DDBJ databases">
        <title>Genome Assembly of Collichthys lucidus.</title>
        <authorList>
            <person name="Cai M."/>
            <person name="Xiao S."/>
        </authorList>
    </citation>
    <scope>NUCLEOTIDE SEQUENCE [LARGE SCALE GENOMIC DNA]</scope>
    <source>
        <strain evidence="1">JT15FE1705JMU</strain>
        <tissue evidence="1">Muscle</tissue>
    </source>
</reference>
<organism evidence="1 2">
    <name type="scientific">Collichthys lucidus</name>
    <name type="common">Big head croaker</name>
    <name type="synonym">Sciaena lucida</name>
    <dbReference type="NCBI Taxonomy" id="240159"/>
    <lineage>
        <taxon>Eukaryota</taxon>
        <taxon>Metazoa</taxon>
        <taxon>Chordata</taxon>
        <taxon>Craniata</taxon>
        <taxon>Vertebrata</taxon>
        <taxon>Euteleostomi</taxon>
        <taxon>Actinopterygii</taxon>
        <taxon>Neopterygii</taxon>
        <taxon>Teleostei</taxon>
        <taxon>Neoteleostei</taxon>
        <taxon>Acanthomorphata</taxon>
        <taxon>Eupercaria</taxon>
        <taxon>Sciaenidae</taxon>
        <taxon>Collichthys</taxon>
    </lineage>
</organism>
<keyword evidence="2" id="KW-1185">Reference proteome</keyword>